<dbReference type="EMBL" id="JBHSUA010000025">
    <property type="protein sequence ID" value="MFC6397924.1"/>
    <property type="molecule type" value="Genomic_DNA"/>
</dbReference>
<dbReference type="Pfam" id="PF04932">
    <property type="entry name" value="Wzy_C"/>
    <property type="match status" value="1"/>
</dbReference>
<keyword evidence="8" id="KW-0436">Ligase</keyword>
<feature type="transmembrane region" description="Helical" evidence="6">
    <location>
        <begin position="191"/>
        <end position="212"/>
    </location>
</feature>
<accession>A0ABW1X587</accession>
<evidence type="ECO:0000313" key="9">
    <source>
        <dbReference type="Proteomes" id="UP001596266"/>
    </source>
</evidence>
<proteinExistence type="predicted"/>
<keyword evidence="9" id="KW-1185">Reference proteome</keyword>
<name>A0ABW1X587_9ACTN</name>
<feature type="region of interest" description="Disordered" evidence="5">
    <location>
        <begin position="440"/>
        <end position="467"/>
    </location>
</feature>
<organism evidence="8 9">
    <name type="scientific">Luteococcus sanguinis</name>
    <dbReference type="NCBI Taxonomy" id="174038"/>
    <lineage>
        <taxon>Bacteria</taxon>
        <taxon>Bacillati</taxon>
        <taxon>Actinomycetota</taxon>
        <taxon>Actinomycetes</taxon>
        <taxon>Propionibacteriales</taxon>
        <taxon>Propionibacteriaceae</taxon>
        <taxon>Luteococcus</taxon>
    </lineage>
</organism>
<comment type="caution">
    <text evidence="8">The sequence shown here is derived from an EMBL/GenBank/DDBJ whole genome shotgun (WGS) entry which is preliminary data.</text>
</comment>
<evidence type="ECO:0000256" key="6">
    <source>
        <dbReference type="SAM" id="Phobius"/>
    </source>
</evidence>
<keyword evidence="2 6" id="KW-0812">Transmembrane</keyword>
<sequence length="467" mass="51039">MSTIAHRATVPDLASSLRAPDPALGEDSADRAIPLYVWTFLAALFFNMFSGNAWLLHLPMSLDRPLFLGTLVLLLLDPYRERWRWRWVYLAGFLTVLVTCWAWWSTGAISDTYKAYMLIDRIIMPLVMFATGPMVFSTRARRILLLKFFGVLTVYWGITAIGEIAHLPIVFPSFISNPDVGIGYGRARGPFLASEPMGMACALGFFMGGLLASQTKGRWRTLGYWAMGLGFIGDALAMTRTLWIALLAGALVIGVLVPQLRRRMPVIIGASVAGTALALVAIPGLLPMLVERLTTSRSIYDRVLTNEAALKIITAKPFTGVGWGNFVGVNVDWVRQGDTIPLTTVTIEVHNVFLSRAAETGIQGAVLWGLCVLLGPVAVLLSRSPNAEARAWKLVSIGALFVWLLPSVGSPNPYPFPNNMIWLVCGVASRHLLIAPALRVPETDPPETDPAVEPAEDIARLETQEAS</sequence>
<evidence type="ECO:0000256" key="5">
    <source>
        <dbReference type="SAM" id="MobiDB-lite"/>
    </source>
</evidence>
<dbReference type="Proteomes" id="UP001596266">
    <property type="component" value="Unassembled WGS sequence"/>
</dbReference>
<evidence type="ECO:0000256" key="4">
    <source>
        <dbReference type="ARBA" id="ARBA00023136"/>
    </source>
</evidence>
<keyword evidence="4 6" id="KW-0472">Membrane</keyword>
<dbReference type="RefSeq" id="WP_343886737.1">
    <property type="nucleotide sequence ID" value="NZ_BAAAKI010000024.1"/>
</dbReference>
<dbReference type="InterPro" id="IPR051533">
    <property type="entry name" value="WaaL-like"/>
</dbReference>
<feature type="transmembrane region" description="Helical" evidence="6">
    <location>
        <begin position="391"/>
        <end position="408"/>
    </location>
</feature>
<evidence type="ECO:0000313" key="8">
    <source>
        <dbReference type="EMBL" id="MFC6397924.1"/>
    </source>
</evidence>
<feature type="transmembrane region" description="Helical" evidence="6">
    <location>
        <begin position="86"/>
        <end position="104"/>
    </location>
</feature>
<feature type="transmembrane region" description="Helical" evidence="6">
    <location>
        <begin position="242"/>
        <end position="260"/>
    </location>
</feature>
<feature type="compositionally biased region" description="Basic and acidic residues" evidence="5">
    <location>
        <begin position="457"/>
        <end position="467"/>
    </location>
</feature>
<feature type="transmembrane region" description="Helical" evidence="6">
    <location>
        <begin position="362"/>
        <end position="382"/>
    </location>
</feature>
<protein>
    <submittedName>
        <fullName evidence="8">O-antigen ligase family protein</fullName>
    </submittedName>
</protein>
<feature type="transmembrane region" description="Helical" evidence="6">
    <location>
        <begin position="267"/>
        <end position="290"/>
    </location>
</feature>
<comment type="subcellular location">
    <subcellularLocation>
        <location evidence="1">Membrane</location>
        <topology evidence="1">Multi-pass membrane protein</topology>
    </subcellularLocation>
</comment>
<dbReference type="PANTHER" id="PTHR37422">
    <property type="entry name" value="TEICHURONIC ACID BIOSYNTHESIS PROTEIN TUAE"/>
    <property type="match status" value="1"/>
</dbReference>
<reference evidence="9" key="1">
    <citation type="journal article" date="2019" name="Int. J. Syst. Evol. Microbiol.">
        <title>The Global Catalogue of Microorganisms (GCM) 10K type strain sequencing project: providing services to taxonomists for standard genome sequencing and annotation.</title>
        <authorList>
            <consortium name="The Broad Institute Genomics Platform"/>
            <consortium name="The Broad Institute Genome Sequencing Center for Infectious Disease"/>
            <person name="Wu L."/>
            <person name="Ma J."/>
        </authorList>
    </citation>
    <scope>NUCLEOTIDE SEQUENCE [LARGE SCALE GENOMIC DNA]</scope>
    <source>
        <strain evidence="9">CGMCC 1.15277</strain>
    </source>
</reference>
<feature type="domain" description="O-antigen ligase-related" evidence="7">
    <location>
        <begin position="228"/>
        <end position="368"/>
    </location>
</feature>
<evidence type="ECO:0000256" key="3">
    <source>
        <dbReference type="ARBA" id="ARBA00022989"/>
    </source>
</evidence>
<keyword evidence="3 6" id="KW-1133">Transmembrane helix</keyword>
<evidence type="ECO:0000256" key="2">
    <source>
        <dbReference type="ARBA" id="ARBA00022692"/>
    </source>
</evidence>
<feature type="transmembrane region" description="Helical" evidence="6">
    <location>
        <begin position="35"/>
        <end position="56"/>
    </location>
</feature>
<dbReference type="InterPro" id="IPR007016">
    <property type="entry name" value="O-antigen_ligase-rel_domated"/>
</dbReference>
<dbReference type="PANTHER" id="PTHR37422:SF13">
    <property type="entry name" value="LIPOPOLYSACCHARIDE BIOSYNTHESIS PROTEIN PA4999-RELATED"/>
    <property type="match status" value="1"/>
</dbReference>
<feature type="transmembrane region" description="Helical" evidence="6">
    <location>
        <begin position="148"/>
        <end position="171"/>
    </location>
</feature>
<feature type="transmembrane region" description="Helical" evidence="6">
    <location>
        <begin position="219"/>
        <end position="236"/>
    </location>
</feature>
<feature type="transmembrane region" description="Helical" evidence="6">
    <location>
        <begin position="116"/>
        <end position="136"/>
    </location>
</feature>
<dbReference type="GO" id="GO:0016874">
    <property type="term" value="F:ligase activity"/>
    <property type="evidence" value="ECO:0007669"/>
    <property type="project" value="UniProtKB-KW"/>
</dbReference>
<evidence type="ECO:0000259" key="7">
    <source>
        <dbReference type="Pfam" id="PF04932"/>
    </source>
</evidence>
<evidence type="ECO:0000256" key="1">
    <source>
        <dbReference type="ARBA" id="ARBA00004141"/>
    </source>
</evidence>
<gene>
    <name evidence="8" type="ORF">ACFP57_13155</name>
</gene>